<protein>
    <recommendedName>
        <fullName evidence="4">VIR protein</fullName>
    </recommendedName>
</protein>
<dbReference type="AlphaFoldDB" id="A0A0J9WFH1"/>
<gene>
    <name evidence="2" type="ORF">PVNG_01553</name>
</gene>
<organism evidence="2 3">
    <name type="scientific">Plasmodium vivax North Korean</name>
    <dbReference type="NCBI Taxonomy" id="1035514"/>
    <lineage>
        <taxon>Eukaryota</taxon>
        <taxon>Sar</taxon>
        <taxon>Alveolata</taxon>
        <taxon>Apicomplexa</taxon>
        <taxon>Aconoidasida</taxon>
        <taxon>Haemosporida</taxon>
        <taxon>Plasmodiidae</taxon>
        <taxon>Plasmodium</taxon>
        <taxon>Plasmodium (Plasmodium)</taxon>
    </lineage>
</organism>
<feature type="region of interest" description="Disordered" evidence="1">
    <location>
        <begin position="234"/>
        <end position="269"/>
    </location>
</feature>
<feature type="compositionally biased region" description="Basic and acidic residues" evidence="1">
    <location>
        <begin position="243"/>
        <end position="252"/>
    </location>
</feature>
<reference evidence="2 3" key="1">
    <citation type="submission" date="2011-09" db="EMBL/GenBank/DDBJ databases">
        <title>The Genome Sequence of Plasmodium vivax North Korean.</title>
        <authorList>
            <consortium name="The Broad Institute Genome Sequencing Platform"/>
            <consortium name="The Broad Institute Genome Sequencing Center for Infectious Disease"/>
            <person name="Neafsey D."/>
            <person name="Carlton J."/>
            <person name="Barnwell J."/>
            <person name="Collins W."/>
            <person name="Escalante A."/>
            <person name="Mullikin J."/>
            <person name="Saul A."/>
            <person name="Guigo R."/>
            <person name="Camara F."/>
            <person name="Young S.K."/>
            <person name="Zeng Q."/>
            <person name="Gargeya S."/>
            <person name="Fitzgerald M."/>
            <person name="Haas B."/>
            <person name="Abouelleil A."/>
            <person name="Alvarado L."/>
            <person name="Arachchi H.M."/>
            <person name="Berlin A."/>
            <person name="Brown A."/>
            <person name="Chapman S.B."/>
            <person name="Chen Z."/>
            <person name="Dunbar C."/>
            <person name="Freedman E."/>
            <person name="Gearin G."/>
            <person name="Gellesch M."/>
            <person name="Goldberg J."/>
            <person name="Griggs A."/>
            <person name="Gujja S."/>
            <person name="Heiman D."/>
            <person name="Howarth C."/>
            <person name="Larson L."/>
            <person name="Lui A."/>
            <person name="MacDonald P.J.P."/>
            <person name="Montmayeur A."/>
            <person name="Murphy C."/>
            <person name="Neiman D."/>
            <person name="Pearson M."/>
            <person name="Priest M."/>
            <person name="Roberts A."/>
            <person name="Saif S."/>
            <person name="Shea T."/>
            <person name="Shenoy N."/>
            <person name="Sisk P."/>
            <person name="Stolte C."/>
            <person name="Sykes S."/>
            <person name="Wortman J."/>
            <person name="Nusbaum C."/>
            <person name="Birren B."/>
        </authorList>
    </citation>
    <scope>NUCLEOTIDE SEQUENCE [LARGE SCALE GENOMIC DNA]</scope>
    <source>
        <strain evidence="2 3">North Korean</strain>
    </source>
</reference>
<evidence type="ECO:0008006" key="4">
    <source>
        <dbReference type="Google" id="ProtNLM"/>
    </source>
</evidence>
<dbReference type="OrthoDB" id="389398at2759"/>
<accession>A0A0J9WFH1</accession>
<sequence>MAKKPPKPWYFKYKEYSEIKKSFVYKPDSDFNISFVNEIIKLIPNTITKEEELYATFYQLKKFISRNHSFYEYNPDNCCNYINYWLNKTVRDSKYGIDEHNFKYFDDFMQLDPKASDGPFNCISKLSYMDTDTFHKMEKLYELYDYFTELKESDDPSSLCRNISNMAAKYKGMMQECKDKDNNLCDVLKNLKYLIDTDKLVAKNICKTNIFDLFYLKIDTPRKEQKAFLYDKHMNHQKQKKQKNTDDQKDYKNQSNHKYNYKKKTKYID</sequence>
<proteinExistence type="predicted"/>
<dbReference type="EMBL" id="KQ235189">
    <property type="protein sequence ID" value="KNA02399.1"/>
    <property type="molecule type" value="Genomic_DNA"/>
</dbReference>
<name>A0A0J9WFH1_PLAVI</name>
<evidence type="ECO:0000256" key="1">
    <source>
        <dbReference type="SAM" id="MobiDB-lite"/>
    </source>
</evidence>
<evidence type="ECO:0000313" key="2">
    <source>
        <dbReference type="EMBL" id="KNA02399.1"/>
    </source>
</evidence>
<feature type="compositionally biased region" description="Basic residues" evidence="1">
    <location>
        <begin position="259"/>
        <end position="269"/>
    </location>
</feature>
<evidence type="ECO:0000313" key="3">
    <source>
        <dbReference type="Proteomes" id="UP000053239"/>
    </source>
</evidence>
<dbReference type="Proteomes" id="UP000053239">
    <property type="component" value="Unassembled WGS sequence"/>
</dbReference>